<keyword evidence="3" id="KW-1185">Reference proteome</keyword>
<feature type="transmembrane region" description="Helical" evidence="1">
    <location>
        <begin position="73"/>
        <end position="92"/>
    </location>
</feature>
<evidence type="ECO:0000313" key="2">
    <source>
        <dbReference type="EMBL" id="MBB5830364.1"/>
    </source>
</evidence>
<evidence type="ECO:0000313" key="3">
    <source>
        <dbReference type="Proteomes" id="UP000588158"/>
    </source>
</evidence>
<proteinExistence type="predicted"/>
<keyword evidence="1" id="KW-0472">Membrane</keyword>
<dbReference type="RefSeq" id="WP_184323994.1">
    <property type="nucleotide sequence ID" value="NZ_JACHLZ010000001.1"/>
</dbReference>
<keyword evidence="1" id="KW-0812">Transmembrane</keyword>
<name>A0A841AAY8_9MICO</name>
<feature type="transmembrane region" description="Helical" evidence="1">
    <location>
        <begin position="33"/>
        <end position="61"/>
    </location>
</feature>
<gene>
    <name evidence="2" type="ORF">HNR70_000177</name>
</gene>
<keyword evidence="1" id="KW-1133">Transmembrane helix</keyword>
<dbReference type="EMBL" id="JACHLZ010000001">
    <property type="protein sequence ID" value="MBB5830364.1"/>
    <property type="molecule type" value="Genomic_DNA"/>
</dbReference>
<dbReference type="AlphaFoldDB" id="A0A841AAY8"/>
<dbReference type="Proteomes" id="UP000588158">
    <property type="component" value="Unassembled WGS sequence"/>
</dbReference>
<reference evidence="2 3" key="1">
    <citation type="submission" date="2020-08" db="EMBL/GenBank/DDBJ databases">
        <title>Sequencing the genomes of 1000 actinobacteria strains.</title>
        <authorList>
            <person name="Klenk H.-P."/>
        </authorList>
    </citation>
    <scope>NUCLEOTIDE SEQUENCE [LARGE SCALE GENOMIC DNA]</scope>
    <source>
        <strain evidence="2 3">DSM 28796</strain>
    </source>
</reference>
<comment type="caution">
    <text evidence="2">The sequence shown here is derived from an EMBL/GenBank/DDBJ whole genome shotgun (WGS) entry which is preliminary data.</text>
</comment>
<protein>
    <submittedName>
        <fullName evidence="2">Uncharacterized protein</fullName>
    </submittedName>
</protein>
<evidence type="ECO:0000256" key="1">
    <source>
        <dbReference type="SAM" id="Phobius"/>
    </source>
</evidence>
<feature type="transmembrane region" description="Helical" evidence="1">
    <location>
        <begin position="7"/>
        <end position="27"/>
    </location>
</feature>
<sequence length="146" mass="14925">MFYGAIAVIVIRLIGNVAVFAGGMLAGGMSSSAVMGITGIFGILYLLANGIVSLALLVLAVMAAIQASGRGRTGAIIVAATLIVAVIAYWIINIPYQVVISGATDTGTIGTASIVFLVVEIVRALIVFAALIIGAMMARRWAKDNA</sequence>
<feature type="transmembrane region" description="Helical" evidence="1">
    <location>
        <begin position="112"/>
        <end position="133"/>
    </location>
</feature>
<accession>A0A841AAY8</accession>
<organism evidence="2 3">
    <name type="scientific">Brachybacterium aquaticum</name>
    <dbReference type="NCBI Taxonomy" id="1432564"/>
    <lineage>
        <taxon>Bacteria</taxon>
        <taxon>Bacillati</taxon>
        <taxon>Actinomycetota</taxon>
        <taxon>Actinomycetes</taxon>
        <taxon>Micrococcales</taxon>
        <taxon>Dermabacteraceae</taxon>
        <taxon>Brachybacterium</taxon>
    </lineage>
</organism>